<dbReference type="PANTHER" id="PTHR40407">
    <property type="entry name" value="MEMBRANE PROTEIN-LIKE PROTEIN"/>
    <property type="match status" value="1"/>
</dbReference>
<keyword evidence="3" id="KW-1185">Reference proteome</keyword>
<name>A0A0H4X5Y4_9BACT</name>
<dbReference type="RefSeq" id="WP_002633722.1">
    <property type="nucleotide sequence ID" value="NZ_CP012109.1"/>
</dbReference>
<dbReference type="EMBL" id="CP012109">
    <property type="protein sequence ID" value="AKQ70659.1"/>
    <property type="molecule type" value="Genomic_DNA"/>
</dbReference>
<accession>A0A0H4X5Y4</accession>
<organism evidence="2 3">
    <name type="scientific">Pseudomyxococcus hansupus</name>
    <dbReference type="NCBI Taxonomy" id="1297742"/>
    <lineage>
        <taxon>Bacteria</taxon>
        <taxon>Pseudomonadati</taxon>
        <taxon>Myxococcota</taxon>
        <taxon>Myxococcia</taxon>
        <taxon>Myxococcales</taxon>
        <taxon>Cystobacterineae</taxon>
        <taxon>Myxococcaceae</taxon>
        <taxon>Pseudomyxococcus</taxon>
    </lineage>
</organism>
<dbReference type="AlphaFoldDB" id="A0A0H4X5Y4"/>
<reference evidence="2 3" key="1">
    <citation type="journal article" date="2016" name="PLoS ONE">
        <title>Complete Genome Sequence and Comparative Genomics of a Novel Myxobacterium Myxococcus hansupus.</title>
        <authorList>
            <person name="Sharma G."/>
            <person name="Narwani T."/>
            <person name="Subramanian S."/>
        </authorList>
    </citation>
    <scope>NUCLEOTIDE SEQUENCE [LARGE SCALE GENOMIC DNA]</scope>
    <source>
        <strain evidence="3">mixupus</strain>
    </source>
</reference>
<evidence type="ECO:0000313" key="3">
    <source>
        <dbReference type="Proteomes" id="UP000009026"/>
    </source>
</evidence>
<dbReference type="PATRIC" id="fig|1297742.4.peg.7703"/>
<dbReference type="Proteomes" id="UP000009026">
    <property type="component" value="Chromosome"/>
</dbReference>
<evidence type="ECO:0000313" key="2">
    <source>
        <dbReference type="EMBL" id="AKQ70659.1"/>
    </source>
</evidence>
<dbReference type="STRING" id="1297742.A176_007571"/>
<protein>
    <submittedName>
        <fullName evidence="2">Uncharacterized protein</fullName>
    </submittedName>
</protein>
<gene>
    <name evidence="2" type="ORF">A176_007571</name>
</gene>
<proteinExistence type="predicted"/>
<keyword evidence="1" id="KW-0472">Membrane</keyword>
<dbReference type="KEGG" id="mym:A176_007571"/>
<feature type="transmembrane region" description="Helical" evidence="1">
    <location>
        <begin position="12"/>
        <end position="31"/>
    </location>
</feature>
<keyword evidence="1" id="KW-0812">Transmembrane</keyword>
<keyword evidence="1" id="KW-1133">Transmembrane helix</keyword>
<evidence type="ECO:0000256" key="1">
    <source>
        <dbReference type="SAM" id="Phobius"/>
    </source>
</evidence>
<feature type="transmembrane region" description="Helical" evidence="1">
    <location>
        <begin position="51"/>
        <end position="72"/>
    </location>
</feature>
<dbReference type="PANTHER" id="PTHR40407:SF1">
    <property type="entry name" value="HEPARAN-ALPHA-GLUCOSAMINIDE N-ACETYLTRANSFERASE CATALYTIC DOMAIN-CONTAINING PROTEIN"/>
    <property type="match status" value="1"/>
</dbReference>
<sequence length="90" mass="9890">MDDAPKALTRTLAVFGAAPLSIYVVHLHLLHALNRLALFTFGQNQDTLFCLLGVGAVWTLALLVTVPMWFACRAFAVVKARSASAWISYR</sequence>